<dbReference type="InterPro" id="IPR011010">
    <property type="entry name" value="DNA_brk_join_enz"/>
</dbReference>
<dbReference type="PROSITE" id="PS51898">
    <property type="entry name" value="TYR_RECOMBINASE"/>
    <property type="match status" value="1"/>
</dbReference>
<dbReference type="GO" id="GO:0015074">
    <property type="term" value="P:DNA integration"/>
    <property type="evidence" value="ECO:0007669"/>
    <property type="project" value="InterPro"/>
</dbReference>
<evidence type="ECO:0000256" key="3">
    <source>
        <dbReference type="ARBA" id="ARBA00023172"/>
    </source>
</evidence>
<feature type="domain" description="Tyr recombinase" evidence="4">
    <location>
        <begin position="437"/>
        <end position="617"/>
    </location>
</feature>
<dbReference type="Proteomes" id="UP001071230">
    <property type="component" value="Unassembled WGS sequence"/>
</dbReference>
<sequence>MNQFDQSVERVVAFLREQKYTASTVCAHKKCYSELRTHLTEAEFGYSFETALDWIKQESERWGRRKSANYRYFIVHLDDMDRLGGIPAYHLSHHFPPFAMLSGTLAKELGMFLDSIETENMRENMRMRCSNFLLFLQERGVSSVAETTYSHIRQFLDEDTHKTRKSKDVFECAARRLLAFHHRELGISIGLSYACNKQMSPHIQPPAKMSDSAIEEVIRLRSKSLGFPLAKYHNAIDGYVDCLKKHLYSKNIIKHAKRTCRLLYLFFDMNGTGYSLELGLLWLSELKPALGSSWKQTRRALMQFNQYATLGDIAPEKVYRYKDTSLSRLPRWCVDKVTEYLELRRKEGLARSSIDMCRSSCVRFCAFLVAQGVSSFHDIEANHLVLFNRLDPHETAEGKSAYNVRIRMFLEYLEEGVLSDKPMLHKALQCQCADKERVTVVFNDDDMSRIAAFCRGSAAPYELRQSAMVLLGLRMGLRASDIVNLKFADIDWAKQTVSIVQTKTLKSLSLPLPVEVANLLYGYVRDGRPRSESPFLFIHHRVPFGKLGKEACGQAIHAILGENARGGFHTTRRTFATNLLRAGVGVNTIIDSLGHSTDDTVNKYLSLDEGRMRLCAMSLAEAGIQLEGGLSL</sequence>
<organism evidence="5">
    <name type="scientific">Acididesulfobacillus acetoxydans</name>
    <dbReference type="NCBI Taxonomy" id="1561005"/>
    <lineage>
        <taxon>Bacteria</taxon>
        <taxon>Bacillati</taxon>
        <taxon>Bacillota</taxon>
        <taxon>Clostridia</taxon>
        <taxon>Eubacteriales</taxon>
        <taxon>Peptococcaceae</taxon>
        <taxon>Acididesulfobacillus</taxon>
    </lineage>
</organism>
<proteinExistence type="inferred from homology"/>
<keyword evidence="3" id="KW-0233">DNA recombination</keyword>
<dbReference type="Gene3D" id="1.10.443.10">
    <property type="entry name" value="Intergrase catalytic core"/>
    <property type="match status" value="1"/>
</dbReference>
<protein>
    <submittedName>
        <fullName evidence="6">Integrase protein</fullName>
    </submittedName>
    <submittedName>
        <fullName evidence="5">Phage integrase family</fullName>
    </submittedName>
</protein>
<dbReference type="InterPro" id="IPR013762">
    <property type="entry name" value="Integrase-like_cat_sf"/>
</dbReference>
<dbReference type="GO" id="GO:0006310">
    <property type="term" value="P:DNA recombination"/>
    <property type="evidence" value="ECO:0007669"/>
    <property type="project" value="UniProtKB-KW"/>
</dbReference>
<keyword evidence="2" id="KW-0238">DNA-binding</keyword>
<evidence type="ECO:0000259" key="4">
    <source>
        <dbReference type="PROSITE" id="PS51898"/>
    </source>
</evidence>
<keyword evidence="7" id="KW-1185">Reference proteome</keyword>
<evidence type="ECO:0000256" key="1">
    <source>
        <dbReference type="ARBA" id="ARBA00008857"/>
    </source>
</evidence>
<dbReference type="RefSeq" id="WP_240984407.1">
    <property type="nucleotide sequence ID" value="NZ_CDGJ01000085.1"/>
</dbReference>
<dbReference type="EMBL" id="CDGJ01000085">
    <property type="protein sequence ID" value="CEJ08638.1"/>
    <property type="molecule type" value="Genomic_DNA"/>
</dbReference>
<comment type="similarity">
    <text evidence="1">Belongs to the 'phage' integrase family.</text>
</comment>
<reference evidence="6" key="1">
    <citation type="submission" date="2014-11" db="EMBL/GenBank/DDBJ databases">
        <authorList>
            <person name="Hornung B.V."/>
        </authorList>
    </citation>
    <scope>NUCLEOTIDE SEQUENCE</scope>
    <source>
        <strain evidence="6">INE</strain>
    </source>
</reference>
<reference evidence="5" key="2">
    <citation type="submission" date="2020-01" db="EMBL/GenBank/DDBJ databases">
        <authorList>
            <person name="Hornung B."/>
        </authorList>
    </citation>
    <scope>NUCLEOTIDE SEQUENCE</scope>
    <source>
        <strain evidence="5">PacBioINE</strain>
    </source>
</reference>
<name>A0A8S0X4I0_9FIRM</name>
<dbReference type="InterPro" id="IPR002104">
    <property type="entry name" value="Integrase_catalytic"/>
</dbReference>
<dbReference type="AlphaFoldDB" id="A0A8S0X4I0"/>
<dbReference type="KEGG" id="aacx:DEACI_1443"/>
<dbReference type="Proteomes" id="UP000836597">
    <property type="component" value="Chromosome"/>
</dbReference>
<dbReference type="PANTHER" id="PTHR30349:SF41">
    <property type="entry name" value="INTEGRASE_RECOMBINASE PROTEIN MJ0367-RELATED"/>
    <property type="match status" value="1"/>
</dbReference>
<dbReference type="EMBL" id="LR746496">
    <property type="protein sequence ID" value="CAA7600790.1"/>
    <property type="molecule type" value="Genomic_DNA"/>
</dbReference>
<accession>A0A8S0X4I0</accession>
<evidence type="ECO:0000256" key="2">
    <source>
        <dbReference type="ARBA" id="ARBA00023125"/>
    </source>
</evidence>
<dbReference type="SUPFAM" id="SSF56349">
    <property type="entry name" value="DNA breaking-rejoining enzymes"/>
    <property type="match status" value="1"/>
</dbReference>
<evidence type="ECO:0000313" key="5">
    <source>
        <dbReference type="EMBL" id="CAA7600790.1"/>
    </source>
</evidence>
<evidence type="ECO:0000313" key="7">
    <source>
        <dbReference type="Proteomes" id="UP001071230"/>
    </source>
</evidence>
<dbReference type="GO" id="GO:0003677">
    <property type="term" value="F:DNA binding"/>
    <property type="evidence" value="ECO:0007669"/>
    <property type="project" value="UniProtKB-KW"/>
</dbReference>
<gene>
    <name evidence="5" type="ORF">DEACI_1443</name>
    <name evidence="6" type="ORF">DEACI_3117</name>
</gene>
<dbReference type="PANTHER" id="PTHR30349">
    <property type="entry name" value="PHAGE INTEGRASE-RELATED"/>
    <property type="match status" value="1"/>
</dbReference>
<evidence type="ECO:0000313" key="6">
    <source>
        <dbReference type="EMBL" id="CEJ08638.1"/>
    </source>
</evidence>
<dbReference type="Pfam" id="PF00589">
    <property type="entry name" value="Phage_integrase"/>
    <property type="match status" value="1"/>
</dbReference>
<dbReference type="InterPro" id="IPR050090">
    <property type="entry name" value="Tyrosine_recombinase_XerCD"/>
</dbReference>